<dbReference type="AlphaFoldDB" id="A0AAU6Q806"/>
<name>A0AAU6Q806_9DEIO</name>
<sequence>MNNSSADGAAAWIAVQVVLKTLIDKGLMTPEDAQALVKQAEEEGRYKAAEDERRAAAGFSSALI</sequence>
<dbReference type="EMBL" id="CP149785">
    <property type="protein sequence ID" value="WYF46755.1"/>
    <property type="molecule type" value="Genomic_DNA"/>
</dbReference>
<protein>
    <submittedName>
        <fullName evidence="1">Uncharacterized protein</fullName>
    </submittedName>
</protein>
<proteinExistence type="predicted"/>
<gene>
    <name evidence="1" type="ORF">WDJ50_18500</name>
</gene>
<dbReference type="RefSeq" id="WP_339098259.1">
    <property type="nucleotide sequence ID" value="NZ_CP149785.1"/>
</dbReference>
<geneLocation type="plasmid" evidence="1">
    <name>p2</name>
</geneLocation>
<evidence type="ECO:0000313" key="1">
    <source>
        <dbReference type="EMBL" id="WYF46755.1"/>
    </source>
</evidence>
<accession>A0AAU6Q806</accession>
<keyword evidence="1" id="KW-0614">Plasmid</keyword>
<organism evidence="1">
    <name type="scientific">Deinococcus sp. VB142</name>
    <dbReference type="NCBI Taxonomy" id="3112952"/>
    <lineage>
        <taxon>Bacteria</taxon>
        <taxon>Thermotogati</taxon>
        <taxon>Deinococcota</taxon>
        <taxon>Deinococci</taxon>
        <taxon>Deinococcales</taxon>
        <taxon>Deinococcaceae</taxon>
        <taxon>Deinococcus</taxon>
    </lineage>
</organism>
<reference evidence="1" key="1">
    <citation type="submission" date="2024-03" db="EMBL/GenBank/DDBJ databases">
        <title>Deinococcus weizhi sp. nov., isolated from human skin.</title>
        <authorList>
            <person name="Wei Z."/>
            <person name="Tian F."/>
            <person name="Yang C."/>
            <person name="Xin L.T."/>
            <person name="Wen Z.J."/>
            <person name="Lan K.C."/>
            <person name="Yu L."/>
            <person name="Zhe W."/>
            <person name="Dan F.D."/>
            <person name="Jun W."/>
            <person name="Rui Z."/>
            <person name="Yong X.J."/>
            <person name="Ting Y."/>
            <person name="Wei X."/>
            <person name="Xu Z.G."/>
            <person name="Xin Z."/>
            <person name="Dong F.G."/>
            <person name="Ni X.M."/>
            <person name="Zheng M.G."/>
            <person name="Chun Y."/>
            <person name="Qian W.X."/>
        </authorList>
    </citation>
    <scope>NUCLEOTIDE SEQUENCE</scope>
    <source>
        <strain evidence="1">VB142</strain>
        <plasmid evidence="1">p2</plasmid>
    </source>
</reference>